<keyword evidence="1" id="KW-0456">Lyase</keyword>
<keyword evidence="4" id="KW-1185">Reference proteome</keyword>
<dbReference type="Pfam" id="PF02746">
    <property type="entry name" value="MR_MLE_N"/>
    <property type="match status" value="1"/>
</dbReference>
<dbReference type="SFLD" id="SFLDG00179">
    <property type="entry name" value="mandelate_racemase"/>
    <property type="match status" value="1"/>
</dbReference>
<dbReference type="InterPro" id="IPR013342">
    <property type="entry name" value="Mandelate_racemase_C"/>
</dbReference>
<dbReference type="Pfam" id="PF13378">
    <property type="entry name" value="MR_MLE_C"/>
    <property type="match status" value="1"/>
</dbReference>
<dbReference type="SFLD" id="SFLDS00001">
    <property type="entry name" value="Enolase"/>
    <property type="match status" value="1"/>
</dbReference>
<evidence type="ECO:0000313" key="3">
    <source>
        <dbReference type="EMBL" id="MDQ7911211.1"/>
    </source>
</evidence>
<dbReference type="InterPro" id="IPR013341">
    <property type="entry name" value="Mandelate_racemase_N_dom"/>
</dbReference>
<proteinExistence type="predicted"/>
<gene>
    <name evidence="3" type="ORF">RB614_42655</name>
</gene>
<evidence type="ECO:0000259" key="2">
    <source>
        <dbReference type="SMART" id="SM00922"/>
    </source>
</evidence>
<dbReference type="RefSeq" id="WP_308718433.1">
    <property type="nucleotide sequence ID" value="NZ_JAVHUY010000074.1"/>
</dbReference>
<dbReference type="Proteomes" id="UP001230908">
    <property type="component" value="Unassembled WGS sequence"/>
</dbReference>
<protein>
    <submittedName>
        <fullName evidence="3">Mandelate racemase/muconate lactonizing enzyme family protein</fullName>
    </submittedName>
</protein>
<dbReference type="InterPro" id="IPR029065">
    <property type="entry name" value="Enolase_C-like"/>
</dbReference>
<dbReference type="Gene3D" id="3.30.390.10">
    <property type="entry name" value="Enolase-like, N-terminal domain"/>
    <property type="match status" value="1"/>
</dbReference>
<sequence length="397" mass="42169">MKVLAIETLRQDIQPNVVFVRVHTDDGLVGLGESFYDADAVEAYLHASLAPALFAVDDLTPEAAAASLAPYVGFQGGGVDTRARGAVDLALWDLLGHRAGLPVARLLGGPVRQQIGIYNTCAGSGYVSASSLQQSSNWGLDVRGHYDDLNAFLTRPAELARELYGEGIPAMKVWPFDQAAERAGGADISRDDLARGVAVIAAIRDAVPEMDIMVELHGLFSRRAATKICDAVTPYGVYWVEDPIRPDAVDALAGLRSDVDVPIAVGETCVGRRGFLPLLERHAIDVVTCDVQWTGGLTEARKIASLADAFSVAIAPHDCTGPVTFAACCHLSMSQPNALIQETVRAFLRTWYADLVVGVPEVAGGMVSVGDAPGLGVTLRPEAEALMRVRRSTPADV</sequence>
<dbReference type="EMBL" id="JAVHUY010000074">
    <property type="protein sequence ID" value="MDQ7911211.1"/>
    <property type="molecule type" value="Genomic_DNA"/>
</dbReference>
<dbReference type="PANTHER" id="PTHR48080:SF2">
    <property type="entry name" value="D-GALACTONATE DEHYDRATASE"/>
    <property type="match status" value="1"/>
</dbReference>
<evidence type="ECO:0000256" key="1">
    <source>
        <dbReference type="ARBA" id="ARBA00023239"/>
    </source>
</evidence>
<dbReference type="InterPro" id="IPR034593">
    <property type="entry name" value="DgoD-like"/>
</dbReference>
<dbReference type="PANTHER" id="PTHR48080">
    <property type="entry name" value="D-GALACTONATE DEHYDRATASE-RELATED"/>
    <property type="match status" value="1"/>
</dbReference>
<comment type="caution">
    <text evidence="3">The sequence shown here is derived from an EMBL/GenBank/DDBJ whole genome shotgun (WGS) entry which is preliminary data.</text>
</comment>
<dbReference type="InterPro" id="IPR036849">
    <property type="entry name" value="Enolase-like_C_sf"/>
</dbReference>
<organism evidence="3 4">
    <name type="scientific">Phytohabitans maris</name>
    <dbReference type="NCBI Taxonomy" id="3071409"/>
    <lineage>
        <taxon>Bacteria</taxon>
        <taxon>Bacillati</taxon>
        <taxon>Actinomycetota</taxon>
        <taxon>Actinomycetes</taxon>
        <taxon>Micromonosporales</taxon>
        <taxon>Micromonosporaceae</taxon>
    </lineage>
</organism>
<dbReference type="CDD" id="cd03316">
    <property type="entry name" value="MR_like"/>
    <property type="match status" value="1"/>
</dbReference>
<feature type="domain" description="Mandelate racemase/muconate lactonizing enzyme C-terminal" evidence="2">
    <location>
        <begin position="156"/>
        <end position="262"/>
    </location>
</feature>
<dbReference type="InterPro" id="IPR029017">
    <property type="entry name" value="Enolase-like_N"/>
</dbReference>
<dbReference type="SMART" id="SM00922">
    <property type="entry name" value="MR_MLE"/>
    <property type="match status" value="1"/>
</dbReference>
<name>A0ABU0ZWM5_9ACTN</name>
<evidence type="ECO:0000313" key="4">
    <source>
        <dbReference type="Proteomes" id="UP001230908"/>
    </source>
</evidence>
<dbReference type="SUPFAM" id="SSF51604">
    <property type="entry name" value="Enolase C-terminal domain-like"/>
    <property type="match status" value="1"/>
</dbReference>
<reference evidence="3 4" key="1">
    <citation type="submission" date="2023-08" db="EMBL/GenBank/DDBJ databases">
        <title>Phytohabitans sansha sp. nov., isolated from marine sediment.</title>
        <authorList>
            <person name="Zhao Y."/>
            <person name="Yi K."/>
        </authorList>
    </citation>
    <scope>NUCLEOTIDE SEQUENCE [LARGE SCALE GENOMIC DNA]</scope>
    <source>
        <strain evidence="3 4">ZYX-F-186</strain>
    </source>
</reference>
<dbReference type="Gene3D" id="3.20.20.120">
    <property type="entry name" value="Enolase-like C-terminal domain"/>
    <property type="match status" value="1"/>
</dbReference>
<dbReference type="SUPFAM" id="SSF54826">
    <property type="entry name" value="Enolase N-terminal domain-like"/>
    <property type="match status" value="1"/>
</dbReference>
<accession>A0ABU0ZWM5</accession>